<dbReference type="GO" id="GO:0008270">
    <property type="term" value="F:zinc ion binding"/>
    <property type="evidence" value="ECO:0007669"/>
    <property type="project" value="UniProtKB-KW"/>
</dbReference>
<keyword evidence="10" id="KW-0539">Nucleus</keyword>
<keyword evidence="3" id="KW-0479">Metal-binding</keyword>
<dbReference type="InterPro" id="IPR036915">
    <property type="entry name" value="Cyclin-like_sf"/>
</dbReference>
<dbReference type="GO" id="GO:0097550">
    <property type="term" value="C:transcription preinitiation complex"/>
    <property type="evidence" value="ECO:0007669"/>
    <property type="project" value="TreeGrafter"/>
</dbReference>
<dbReference type="PANTHER" id="PTHR11618">
    <property type="entry name" value="TRANSCRIPTION INITIATION FACTOR IIB-RELATED"/>
    <property type="match status" value="1"/>
</dbReference>
<evidence type="ECO:0000313" key="17">
    <source>
        <dbReference type="Proteomes" id="UP000762676"/>
    </source>
</evidence>
<evidence type="ECO:0000256" key="9">
    <source>
        <dbReference type="ARBA" id="ARBA00023163"/>
    </source>
</evidence>
<dbReference type="InterPro" id="IPR000812">
    <property type="entry name" value="TFIIB"/>
</dbReference>
<evidence type="ECO:0000256" key="4">
    <source>
        <dbReference type="ARBA" id="ARBA00022737"/>
    </source>
</evidence>
<accession>A0AAV4F4Q0</accession>
<evidence type="ECO:0000256" key="12">
    <source>
        <dbReference type="ARBA" id="ARBA00042630"/>
    </source>
</evidence>
<evidence type="ECO:0000259" key="15">
    <source>
        <dbReference type="PROSITE" id="PS51134"/>
    </source>
</evidence>
<keyword evidence="5 14" id="KW-0863">Zinc-finger</keyword>
<dbReference type="GO" id="GO:0005634">
    <property type="term" value="C:nucleus"/>
    <property type="evidence" value="ECO:0007669"/>
    <property type="project" value="UniProtKB-SubCell"/>
</dbReference>
<comment type="caution">
    <text evidence="16">The sequence shown here is derived from an EMBL/GenBank/DDBJ whole genome shotgun (WGS) entry which is preliminary data.</text>
</comment>
<dbReference type="Gene3D" id="2.20.25.10">
    <property type="match status" value="1"/>
</dbReference>
<dbReference type="InterPro" id="IPR054078">
    <property type="entry name" value="BRF2-like_C"/>
</dbReference>
<evidence type="ECO:0000256" key="14">
    <source>
        <dbReference type="PROSITE-ProRule" id="PRU00469"/>
    </source>
</evidence>
<keyword evidence="17" id="KW-1185">Reference proteome</keyword>
<dbReference type="InterPro" id="IPR013137">
    <property type="entry name" value="Znf_TFIIB"/>
</dbReference>
<evidence type="ECO:0000256" key="7">
    <source>
        <dbReference type="ARBA" id="ARBA00023015"/>
    </source>
</evidence>
<evidence type="ECO:0000256" key="13">
    <source>
        <dbReference type="ARBA" id="ARBA00045875"/>
    </source>
</evidence>
<evidence type="ECO:0000256" key="1">
    <source>
        <dbReference type="ARBA" id="ARBA00004123"/>
    </source>
</evidence>
<dbReference type="Pfam" id="PF21886">
    <property type="entry name" value="BRF2-like_C_cyclin_rpt"/>
    <property type="match status" value="1"/>
</dbReference>
<reference evidence="16 17" key="1">
    <citation type="journal article" date="2021" name="Elife">
        <title>Chloroplast acquisition without the gene transfer in kleptoplastic sea slugs, Plakobranchus ocellatus.</title>
        <authorList>
            <person name="Maeda T."/>
            <person name="Takahashi S."/>
            <person name="Yoshida T."/>
            <person name="Shimamura S."/>
            <person name="Takaki Y."/>
            <person name="Nagai Y."/>
            <person name="Toyoda A."/>
            <person name="Suzuki Y."/>
            <person name="Arimoto A."/>
            <person name="Ishii H."/>
            <person name="Satoh N."/>
            <person name="Nishiyama T."/>
            <person name="Hasebe M."/>
            <person name="Maruyama T."/>
            <person name="Minagawa J."/>
            <person name="Obokata J."/>
            <person name="Shigenobu S."/>
        </authorList>
    </citation>
    <scope>NUCLEOTIDE SEQUENCE [LARGE SCALE GENOMIC DNA]</scope>
</reference>
<evidence type="ECO:0000256" key="5">
    <source>
        <dbReference type="ARBA" id="ARBA00022771"/>
    </source>
</evidence>
<evidence type="ECO:0000313" key="16">
    <source>
        <dbReference type="EMBL" id="GFR67683.1"/>
    </source>
</evidence>
<evidence type="ECO:0000256" key="6">
    <source>
        <dbReference type="ARBA" id="ARBA00022833"/>
    </source>
</evidence>
<comment type="function">
    <text evidence="13">General activator of RNA polymerase III transcription. Factor exclusively required for RNA polymerase III transcription of genes with promoter elements upstream of the initiation sites. Contributes to the regulation of gene expression; functions as activator in the absence of oxidative stress. Down-regulates expression of target genes in response to oxidative stress. Overexpression protects cells against apoptosis in response to oxidative stress.</text>
</comment>
<comment type="similarity">
    <text evidence="2">Belongs to the TFIIB family.</text>
</comment>
<dbReference type="Proteomes" id="UP000762676">
    <property type="component" value="Unassembled WGS sequence"/>
</dbReference>
<dbReference type="GO" id="GO:0070897">
    <property type="term" value="P:transcription preinitiation complex assembly"/>
    <property type="evidence" value="ECO:0007669"/>
    <property type="project" value="InterPro"/>
</dbReference>
<keyword evidence="4" id="KW-0677">Repeat</keyword>
<dbReference type="EMBL" id="BMAT01000528">
    <property type="protein sequence ID" value="GFR67683.1"/>
    <property type="molecule type" value="Genomic_DNA"/>
</dbReference>
<dbReference type="Gene3D" id="1.10.472.10">
    <property type="entry name" value="Cyclin-like"/>
    <property type="match status" value="1"/>
</dbReference>
<protein>
    <recommendedName>
        <fullName evidence="11">Transcription factor IIIB 50 kDa subunit</fullName>
    </recommendedName>
    <alternativeName>
        <fullName evidence="12">B-related factor 2</fullName>
    </alternativeName>
</protein>
<evidence type="ECO:0000256" key="10">
    <source>
        <dbReference type="ARBA" id="ARBA00023242"/>
    </source>
</evidence>
<dbReference type="AlphaFoldDB" id="A0AAV4F4Q0"/>
<keyword evidence="8" id="KW-0010">Activator</keyword>
<dbReference type="SUPFAM" id="SSF47954">
    <property type="entry name" value="Cyclin-like"/>
    <property type="match status" value="1"/>
</dbReference>
<dbReference type="GO" id="GO:0017025">
    <property type="term" value="F:TBP-class protein binding"/>
    <property type="evidence" value="ECO:0007669"/>
    <property type="project" value="TreeGrafter"/>
</dbReference>
<evidence type="ECO:0000256" key="2">
    <source>
        <dbReference type="ARBA" id="ARBA00010857"/>
    </source>
</evidence>
<evidence type="ECO:0000256" key="11">
    <source>
        <dbReference type="ARBA" id="ARBA00039848"/>
    </source>
</evidence>
<dbReference type="PANTHER" id="PTHR11618:SF5">
    <property type="entry name" value="TRANSCRIPTION FACTOR IIIB 50 KDA SUBUNIT"/>
    <property type="match status" value="1"/>
</dbReference>
<proteinExistence type="inferred from homology"/>
<sequence>MPLRFSYISMVNHGRRWKLVVRMPLKCQFCLEESVVEEDVGDGREQLICVECGAVATLAASQLSKCVQLTVDQTGLERDDACEADVCQSCGDELQPGDSRFCCECKNLEQETEVNCSTNQQNDYSVIANYVNTQNDVEKKVDIAVVSNPKVQVCPSCGGLEVIVDELGTEEQIVCKSCGQVVGNQIFTTNEPENSSTRTFGNSQQKLPFFARRPGQCNGFKTGIEKISFVHQKLALSNHIKEDAVGMFERLFYMPLVVNKTVQTKEHIAVACVYVACRRDSLPVCMIHFQDFRDSNRLFIRALKMVTSLLDIKLLPPAFGTLVRQTFHSVKLGAGSADSAKMLTQVRDIMFLCRDAWLTSGRHCQPIVLIAIYYVYLSSDVCPKHITFSKFCSKFHLPPISKKMLYDFQKLFLRLASHLPWAKQGQVKHSTIHLYIEDILQYKKSLIHLAFEKPELGKECSPWEVKSELDNSSRLSDSSLSTAPLKKEILVPASFKRAREAKPVVRYPEPQIPSHLNLDCPEIKATDFPEEEISSYLLTTAELDSIKEVKENLFKEKKPRLK</sequence>
<comment type="subcellular location">
    <subcellularLocation>
        <location evidence="1">Nucleus</location>
    </subcellularLocation>
</comment>
<name>A0AAV4F4Q0_9GAST</name>
<keyword evidence="9" id="KW-0804">Transcription</keyword>
<dbReference type="PROSITE" id="PS51134">
    <property type="entry name" value="ZF_TFIIB"/>
    <property type="match status" value="1"/>
</dbReference>
<keyword evidence="7" id="KW-0805">Transcription regulation</keyword>
<gene>
    <name evidence="16" type="ORF">ElyMa_000256700</name>
</gene>
<keyword evidence="6" id="KW-0862">Zinc</keyword>
<organism evidence="16 17">
    <name type="scientific">Elysia marginata</name>
    <dbReference type="NCBI Taxonomy" id="1093978"/>
    <lineage>
        <taxon>Eukaryota</taxon>
        <taxon>Metazoa</taxon>
        <taxon>Spiralia</taxon>
        <taxon>Lophotrochozoa</taxon>
        <taxon>Mollusca</taxon>
        <taxon>Gastropoda</taxon>
        <taxon>Heterobranchia</taxon>
        <taxon>Euthyneura</taxon>
        <taxon>Panpulmonata</taxon>
        <taxon>Sacoglossa</taxon>
        <taxon>Placobranchoidea</taxon>
        <taxon>Plakobranchidae</taxon>
        <taxon>Elysia</taxon>
    </lineage>
</organism>
<evidence type="ECO:0000256" key="8">
    <source>
        <dbReference type="ARBA" id="ARBA00023159"/>
    </source>
</evidence>
<evidence type="ECO:0000256" key="3">
    <source>
        <dbReference type="ARBA" id="ARBA00022723"/>
    </source>
</evidence>
<feature type="domain" description="TFIIB-type" evidence="15">
    <location>
        <begin position="150"/>
        <end position="183"/>
    </location>
</feature>